<feature type="region of interest" description="Disordered" evidence="1">
    <location>
        <begin position="235"/>
        <end position="256"/>
    </location>
</feature>
<dbReference type="AlphaFoldDB" id="A0A165TWR7"/>
<proteinExistence type="predicted"/>
<gene>
    <name evidence="3" type="ORF">DAEQUDRAFT_660778</name>
</gene>
<evidence type="ECO:0000313" key="4">
    <source>
        <dbReference type="Proteomes" id="UP000076727"/>
    </source>
</evidence>
<name>A0A165TWR7_9APHY</name>
<dbReference type="InterPro" id="IPR001245">
    <property type="entry name" value="Ser-Thr/Tyr_kinase_cat_dom"/>
</dbReference>
<dbReference type="Pfam" id="PF07714">
    <property type="entry name" value="PK_Tyr_Ser-Thr"/>
    <property type="match status" value="1"/>
</dbReference>
<keyword evidence="3" id="KW-0808">Transferase</keyword>
<dbReference type="STRING" id="1314783.A0A165TWR7"/>
<sequence length="256" mass="29028">FQVASREAIRWKCMSHPNVVPFLGFDIEHFNIGAVGKWMPNGHIKRFLEYHPSASRPQLILDIARGLQYLHSEDVNIVHGELKGTNILVDEHNRACLSDFGLWFVTEGFHSLFTRANNEATARWTAPEILSPEDFAVVSSGMPSRESDIYSFSLVMWEVFAGKVPFTEARNDGAVIRRILNGDRPQRLLETTSLGLSDNVWSMMDKCWSADPRMRLSVSQVIAILENEWHQCSSRGRPTADFHGDRRKGVLDSMSP</sequence>
<evidence type="ECO:0000259" key="2">
    <source>
        <dbReference type="PROSITE" id="PS50011"/>
    </source>
</evidence>
<protein>
    <submittedName>
        <fullName evidence="3">Kinase-like protein</fullName>
    </submittedName>
</protein>
<feature type="compositionally biased region" description="Basic and acidic residues" evidence="1">
    <location>
        <begin position="238"/>
        <end position="250"/>
    </location>
</feature>
<reference evidence="3 4" key="1">
    <citation type="journal article" date="2016" name="Mol. Biol. Evol.">
        <title>Comparative Genomics of Early-Diverging Mushroom-Forming Fungi Provides Insights into the Origins of Lignocellulose Decay Capabilities.</title>
        <authorList>
            <person name="Nagy L.G."/>
            <person name="Riley R."/>
            <person name="Tritt A."/>
            <person name="Adam C."/>
            <person name="Daum C."/>
            <person name="Floudas D."/>
            <person name="Sun H."/>
            <person name="Yadav J.S."/>
            <person name="Pangilinan J."/>
            <person name="Larsson K.H."/>
            <person name="Matsuura K."/>
            <person name="Barry K."/>
            <person name="Labutti K."/>
            <person name="Kuo R."/>
            <person name="Ohm R.A."/>
            <person name="Bhattacharya S.S."/>
            <person name="Shirouzu T."/>
            <person name="Yoshinaga Y."/>
            <person name="Martin F.M."/>
            <person name="Grigoriev I.V."/>
            <person name="Hibbett D.S."/>
        </authorList>
    </citation>
    <scope>NUCLEOTIDE SEQUENCE [LARGE SCALE GENOMIC DNA]</scope>
    <source>
        <strain evidence="3 4">L-15889</strain>
    </source>
</reference>
<accession>A0A165TWR7</accession>
<dbReference type="SUPFAM" id="SSF56112">
    <property type="entry name" value="Protein kinase-like (PK-like)"/>
    <property type="match status" value="1"/>
</dbReference>
<dbReference type="InterPro" id="IPR011009">
    <property type="entry name" value="Kinase-like_dom_sf"/>
</dbReference>
<dbReference type="Proteomes" id="UP000076727">
    <property type="component" value="Unassembled WGS sequence"/>
</dbReference>
<dbReference type="InterPro" id="IPR051681">
    <property type="entry name" value="Ser/Thr_Kinases-Pseudokinases"/>
</dbReference>
<organism evidence="3 4">
    <name type="scientific">Daedalea quercina L-15889</name>
    <dbReference type="NCBI Taxonomy" id="1314783"/>
    <lineage>
        <taxon>Eukaryota</taxon>
        <taxon>Fungi</taxon>
        <taxon>Dikarya</taxon>
        <taxon>Basidiomycota</taxon>
        <taxon>Agaricomycotina</taxon>
        <taxon>Agaricomycetes</taxon>
        <taxon>Polyporales</taxon>
        <taxon>Fomitopsis</taxon>
    </lineage>
</organism>
<dbReference type="PROSITE" id="PS50011">
    <property type="entry name" value="PROTEIN_KINASE_DOM"/>
    <property type="match status" value="1"/>
</dbReference>
<dbReference type="OrthoDB" id="3265205at2759"/>
<dbReference type="InterPro" id="IPR000719">
    <property type="entry name" value="Prot_kinase_dom"/>
</dbReference>
<dbReference type="PIRSF" id="PIRSF000654">
    <property type="entry name" value="Integrin-linked_kinase"/>
    <property type="match status" value="1"/>
</dbReference>
<feature type="non-terminal residue" evidence="3">
    <location>
        <position position="1"/>
    </location>
</feature>
<evidence type="ECO:0000256" key="1">
    <source>
        <dbReference type="SAM" id="MobiDB-lite"/>
    </source>
</evidence>
<keyword evidence="3" id="KW-0418">Kinase</keyword>
<dbReference type="GO" id="GO:0005524">
    <property type="term" value="F:ATP binding"/>
    <property type="evidence" value="ECO:0007669"/>
    <property type="project" value="InterPro"/>
</dbReference>
<evidence type="ECO:0000313" key="3">
    <source>
        <dbReference type="EMBL" id="KZT74066.1"/>
    </source>
</evidence>
<dbReference type="GO" id="GO:0004674">
    <property type="term" value="F:protein serine/threonine kinase activity"/>
    <property type="evidence" value="ECO:0007669"/>
    <property type="project" value="TreeGrafter"/>
</dbReference>
<dbReference type="PANTHER" id="PTHR44329">
    <property type="entry name" value="SERINE/THREONINE-PROTEIN KINASE TNNI3K-RELATED"/>
    <property type="match status" value="1"/>
</dbReference>
<feature type="domain" description="Protein kinase" evidence="2">
    <location>
        <begin position="1"/>
        <end position="230"/>
    </location>
</feature>
<keyword evidence="4" id="KW-1185">Reference proteome</keyword>
<dbReference type="Gene3D" id="1.10.510.10">
    <property type="entry name" value="Transferase(Phosphotransferase) domain 1"/>
    <property type="match status" value="1"/>
</dbReference>
<dbReference type="EMBL" id="KV429034">
    <property type="protein sequence ID" value="KZT74066.1"/>
    <property type="molecule type" value="Genomic_DNA"/>
</dbReference>